<keyword evidence="2" id="KW-1185">Reference proteome</keyword>
<reference evidence="1 2" key="1">
    <citation type="submission" date="2019-12" db="EMBL/GenBank/DDBJ databases">
        <title>Halocatena pleomorpha gen. nov. sp. nov., an extremely halophilic archaeon of family Halobacteriaceae isolated from saltpan soil.</title>
        <authorList>
            <person name="Pal Y."/>
            <person name="Verma A."/>
            <person name="Krishnamurthi S."/>
            <person name="Kumar P."/>
        </authorList>
    </citation>
    <scope>NUCLEOTIDE SEQUENCE [LARGE SCALE GENOMIC DNA]</scope>
    <source>
        <strain evidence="1 2">JCM 16495</strain>
    </source>
</reference>
<protein>
    <submittedName>
        <fullName evidence="1">Transcriptional regulator</fullName>
    </submittedName>
</protein>
<name>A0A6B0GJE5_9EURY</name>
<dbReference type="AlphaFoldDB" id="A0A6B0GJE5"/>
<accession>A0A6B0GJE5</accession>
<organism evidence="1 2">
    <name type="scientific">Halomarina oriensis</name>
    <dbReference type="NCBI Taxonomy" id="671145"/>
    <lineage>
        <taxon>Archaea</taxon>
        <taxon>Methanobacteriati</taxon>
        <taxon>Methanobacteriota</taxon>
        <taxon>Stenosarchaea group</taxon>
        <taxon>Halobacteria</taxon>
        <taxon>Halobacteriales</taxon>
        <taxon>Natronomonadaceae</taxon>
        <taxon>Halomarina</taxon>
    </lineage>
</organism>
<dbReference type="OrthoDB" id="334705at2157"/>
<dbReference type="Proteomes" id="UP000451471">
    <property type="component" value="Unassembled WGS sequence"/>
</dbReference>
<proteinExistence type="predicted"/>
<dbReference type="EMBL" id="WSZK01000012">
    <property type="protein sequence ID" value="MWG33977.1"/>
    <property type="molecule type" value="Genomic_DNA"/>
</dbReference>
<dbReference type="Gene3D" id="3.30.160.60">
    <property type="entry name" value="Classic Zinc Finger"/>
    <property type="match status" value="1"/>
</dbReference>
<sequence length="78" mass="8969">MTHTCRNCKRTFTSKLELELHRDTCSDAQLFCGKCGERFAERRATRDGWHYECPSDECDGAGIGEDLRRVRDAITVSR</sequence>
<dbReference type="InterPro" id="IPR049703">
    <property type="entry name" value="HVO_2901-like"/>
</dbReference>
<gene>
    <name evidence="1" type="ORF">GQS65_05620</name>
</gene>
<dbReference type="RefSeq" id="WP_158203690.1">
    <property type="nucleotide sequence ID" value="NZ_WSZK01000012.1"/>
</dbReference>
<comment type="caution">
    <text evidence="1">The sequence shown here is derived from an EMBL/GenBank/DDBJ whole genome shotgun (WGS) entry which is preliminary data.</text>
</comment>
<evidence type="ECO:0000313" key="1">
    <source>
        <dbReference type="EMBL" id="MWG33977.1"/>
    </source>
</evidence>
<evidence type="ECO:0000313" key="2">
    <source>
        <dbReference type="Proteomes" id="UP000451471"/>
    </source>
</evidence>
<dbReference type="NCBIfam" id="NF041915">
    <property type="entry name" value="HVO_2901"/>
    <property type="match status" value="1"/>
</dbReference>